<dbReference type="PROSITE" id="PS00198">
    <property type="entry name" value="4FE4S_FER_1"/>
    <property type="match status" value="1"/>
</dbReference>
<dbReference type="Gene3D" id="3.40.950.10">
    <property type="entry name" value="Fe-only Hydrogenase (Larger Subunit), Chain L, domain 3"/>
    <property type="match status" value="1"/>
</dbReference>
<protein>
    <submittedName>
        <fullName evidence="5">NADH dehydrogenase (Ubiquinone) 75 kDa subunit</fullName>
    </submittedName>
</protein>
<dbReference type="InterPro" id="IPR004108">
    <property type="entry name" value="Fe_hydrogenase_lsu_C"/>
</dbReference>
<evidence type="ECO:0000313" key="6">
    <source>
        <dbReference type="Proteomes" id="UP000034508"/>
    </source>
</evidence>
<sequence>MAVEINGQNFELKPHQNVVQNQKGKPFRDFDDIALTRDEAKCIGCGLCRTACLEYNNLGIPVETKVEDCVYFRPDGKLKVTESNCTRCGQCILACPTGTFSEKENIEDVKKDLANPNKVVIAQIAPSVRVSLGESFGKNPEDNLEGQMITALKKLGFDFVFDVNLGADFTTYEEAYDLKERIEQGTTPLLTSCCPARVKFIEDFHPELIKNITSVRSPQECLAVLIKTYFAKKQKIDPANISVVSIMPCVAKKYESRREGEDKSGQWDVDFVLTTREFIKMVKTEKIDLPNLEPTKFDAPLGEATGAGAIYGASGGVMESAVRTFADIFHNEKIEKIDYQEFRGMEGIKKATLNVGGKEIKIAIATGLANAEKIIAEIKKGEIYHYVEVMACPGGCVGGGGQPKPQRQEIINKRREALYKIDEGKPVRKAHENPILKQVYDEFLGCAGSELAQKYLHTTYNVQKARICKI</sequence>
<keyword evidence="5" id="KW-0830">Ubiquinone</keyword>
<dbReference type="InterPro" id="IPR050340">
    <property type="entry name" value="Cytosolic_Fe-S_CAF"/>
</dbReference>
<keyword evidence="1" id="KW-0479">Metal-binding</keyword>
<dbReference type="SMART" id="SM00902">
    <property type="entry name" value="Fe_hyd_SSU"/>
    <property type="match status" value="1"/>
</dbReference>
<name>A0A0G0FVS6_9BACT</name>
<dbReference type="Pfam" id="PF02256">
    <property type="entry name" value="Fe_hyd_SSU"/>
    <property type="match status" value="1"/>
</dbReference>
<dbReference type="SUPFAM" id="SSF54862">
    <property type="entry name" value="4Fe-4S ferredoxins"/>
    <property type="match status" value="1"/>
</dbReference>
<reference evidence="5 6" key="1">
    <citation type="journal article" date="2015" name="Nature">
        <title>rRNA introns, odd ribosomes, and small enigmatic genomes across a large radiation of phyla.</title>
        <authorList>
            <person name="Brown C.T."/>
            <person name="Hug L.A."/>
            <person name="Thomas B.C."/>
            <person name="Sharon I."/>
            <person name="Castelle C.J."/>
            <person name="Singh A."/>
            <person name="Wilkins M.J."/>
            <person name="Williams K.H."/>
            <person name="Banfield J.F."/>
        </authorList>
    </citation>
    <scope>NUCLEOTIDE SEQUENCE [LARGE SCALE GENOMIC DNA]</scope>
</reference>
<dbReference type="InterPro" id="IPR003149">
    <property type="entry name" value="Fe_hydrogenase_ssu"/>
</dbReference>
<dbReference type="Gene3D" id="3.40.50.1780">
    <property type="match status" value="1"/>
</dbReference>
<accession>A0A0G0FVS6</accession>
<dbReference type="EMBL" id="LBSM01000012">
    <property type="protein sequence ID" value="KKQ17965.1"/>
    <property type="molecule type" value="Genomic_DNA"/>
</dbReference>
<dbReference type="GO" id="GO:0008901">
    <property type="term" value="F:ferredoxin hydrogenase activity"/>
    <property type="evidence" value="ECO:0007669"/>
    <property type="project" value="InterPro"/>
</dbReference>
<evidence type="ECO:0000313" key="5">
    <source>
        <dbReference type="EMBL" id="KKQ17965.1"/>
    </source>
</evidence>
<dbReference type="InterPro" id="IPR017896">
    <property type="entry name" value="4Fe4S_Fe-S-bd"/>
</dbReference>
<dbReference type="NCBIfam" id="TIGR02512">
    <property type="entry name" value="FeFe_hydrog_A"/>
    <property type="match status" value="1"/>
</dbReference>
<dbReference type="InterPro" id="IPR036991">
    <property type="entry name" value="Fe_hydrogenase_ssu_sf"/>
</dbReference>
<dbReference type="Gene3D" id="3.30.70.20">
    <property type="match status" value="1"/>
</dbReference>
<dbReference type="InterPro" id="IPR017900">
    <property type="entry name" value="4Fe4S_Fe_S_CS"/>
</dbReference>
<proteinExistence type="predicted"/>
<feature type="domain" description="4Fe-4S ferredoxin-type" evidence="4">
    <location>
        <begin position="33"/>
        <end position="63"/>
    </location>
</feature>
<dbReference type="GO" id="GO:0005506">
    <property type="term" value="F:iron ion binding"/>
    <property type="evidence" value="ECO:0007669"/>
    <property type="project" value="InterPro"/>
</dbReference>
<dbReference type="InterPro" id="IPR009016">
    <property type="entry name" value="Fe_hydrogenase"/>
</dbReference>
<gene>
    <name evidence="5" type="ORF">US31_C0012G0006</name>
</gene>
<dbReference type="Proteomes" id="UP000034508">
    <property type="component" value="Unassembled WGS sequence"/>
</dbReference>
<dbReference type="InterPro" id="IPR013352">
    <property type="entry name" value="Fe_hydrogenase_subset"/>
</dbReference>
<dbReference type="PROSITE" id="PS51379">
    <property type="entry name" value="4FE4S_FER_2"/>
    <property type="match status" value="2"/>
</dbReference>
<dbReference type="Pfam" id="PF02906">
    <property type="entry name" value="Fe_hyd_lg_C"/>
    <property type="match status" value="1"/>
</dbReference>
<evidence type="ECO:0000259" key="4">
    <source>
        <dbReference type="PROSITE" id="PS51379"/>
    </source>
</evidence>
<dbReference type="SUPFAM" id="SSF53920">
    <property type="entry name" value="Fe-only hydrogenase"/>
    <property type="match status" value="1"/>
</dbReference>
<dbReference type="GO" id="GO:0051536">
    <property type="term" value="F:iron-sulfur cluster binding"/>
    <property type="evidence" value="ECO:0007669"/>
    <property type="project" value="UniProtKB-KW"/>
</dbReference>
<keyword evidence="2" id="KW-0408">Iron</keyword>
<dbReference type="Pfam" id="PF12838">
    <property type="entry name" value="Fer4_7"/>
    <property type="match status" value="1"/>
</dbReference>
<evidence type="ECO:0000256" key="3">
    <source>
        <dbReference type="ARBA" id="ARBA00023014"/>
    </source>
</evidence>
<comment type="caution">
    <text evidence="5">The sequence shown here is derived from an EMBL/GenBank/DDBJ whole genome shotgun (WGS) entry which is preliminary data.</text>
</comment>
<feature type="domain" description="4Fe-4S ferredoxin-type" evidence="4">
    <location>
        <begin position="76"/>
        <end position="105"/>
    </location>
</feature>
<keyword evidence="3" id="KW-0411">Iron-sulfur</keyword>
<evidence type="ECO:0000256" key="2">
    <source>
        <dbReference type="ARBA" id="ARBA00023004"/>
    </source>
</evidence>
<dbReference type="Gene3D" id="4.10.260.20">
    <property type="entry name" value="Iron hydrogenase, small subunit"/>
    <property type="match status" value="1"/>
</dbReference>
<evidence type="ECO:0000256" key="1">
    <source>
        <dbReference type="ARBA" id="ARBA00022723"/>
    </source>
</evidence>
<organism evidence="5 6">
    <name type="scientific">Berkelbacteria bacterium GW2011_GWA1_36_9</name>
    <dbReference type="NCBI Taxonomy" id="1618331"/>
    <lineage>
        <taxon>Bacteria</taxon>
        <taxon>Candidatus Berkelbacteria</taxon>
    </lineage>
</organism>
<dbReference type="AlphaFoldDB" id="A0A0G0FVS6"/>
<dbReference type="PANTHER" id="PTHR11615">
    <property type="entry name" value="NITRATE, FORMATE, IRON DEHYDROGENASE"/>
    <property type="match status" value="1"/>
</dbReference>
<dbReference type="PATRIC" id="fig|1618331.3.peg.663"/>